<keyword evidence="1" id="KW-0732">Signal</keyword>
<proteinExistence type="predicted"/>
<dbReference type="EMBL" id="MU839834">
    <property type="protein sequence ID" value="KAK1755314.1"/>
    <property type="molecule type" value="Genomic_DNA"/>
</dbReference>
<dbReference type="Proteomes" id="UP001239445">
    <property type="component" value="Unassembled WGS sequence"/>
</dbReference>
<organism evidence="2 3">
    <name type="scientific">Echria macrotheca</name>
    <dbReference type="NCBI Taxonomy" id="438768"/>
    <lineage>
        <taxon>Eukaryota</taxon>
        <taxon>Fungi</taxon>
        <taxon>Dikarya</taxon>
        <taxon>Ascomycota</taxon>
        <taxon>Pezizomycotina</taxon>
        <taxon>Sordariomycetes</taxon>
        <taxon>Sordariomycetidae</taxon>
        <taxon>Sordariales</taxon>
        <taxon>Schizotheciaceae</taxon>
        <taxon>Echria</taxon>
    </lineage>
</organism>
<feature type="chain" id="PRO_5042486097" evidence="1">
    <location>
        <begin position="20"/>
        <end position="129"/>
    </location>
</feature>
<gene>
    <name evidence="2" type="ORF">QBC47DRAFT_402658</name>
</gene>
<evidence type="ECO:0000313" key="3">
    <source>
        <dbReference type="Proteomes" id="UP001239445"/>
    </source>
</evidence>
<evidence type="ECO:0000313" key="2">
    <source>
        <dbReference type="EMBL" id="KAK1755314.1"/>
    </source>
</evidence>
<evidence type="ECO:0000256" key="1">
    <source>
        <dbReference type="SAM" id="SignalP"/>
    </source>
</evidence>
<reference evidence="2" key="1">
    <citation type="submission" date="2023-06" db="EMBL/GenBank/DDBJ databases">
        <title>Genome-scale phylogeny and comparative genomics of the fungal order Sordariales.</title>
        <authorList>
            <consortium name="Lawrence Berkeley National Laboratory"/>
            <person name="Hensen N."/>
            <person name="Bonometti L."/>
            <person name="Westerberg I."/>
            <person name="Brannstrom I.O."/>
            <person name="Guillou S."/>
            <person name="Cros-Aarteil S."/>
            <person name="Calhoun S."/>
            <person name="Haridas S."/>
            <person name="Kuo A."/>
            <person name="Mondo S."/>
            <person name="Pangilinan J."/>
            <person name="Riley R."/>
            <person name="Labutti K."/>
            <person name="Andreopoulos B."/>
            <person name="Lipzen A."/>
            <person name="Chen C."/>
            <person name="Yanf M."/>
            <person name="Daum C."/>
            <person name="Ng V."/>
            <person name="Clum A."/>
            <person name="Steindorff A."/>
            <person name="Ohm R."/>
            <person name="Martin F."/>
            <person name="Silar P."/>
            <person name="Natvig D."/>
            <person name="Lalanne C."/>
            <person name="Gautier V."/>
            <person name="Ament-Velasquez S.L."/>
            <person name="Kruys A."/>
            <person name="Hutchinson M.I."/>
            <person name="Powell A.J."/>
            <person name="Barry K."/>
            <person name="Miller A.N."/>
            <person name="Grigoriev I.V."/>
            <person name="Debuchy R."/>
            <person name="Gladieux P."/>
            <person name="Thoren M.H."/>
            <person name="Johannesson H."/>
        </authorList>
    </citation>
    <scope>NUCLEOTIDE SEQUENCE</scope>
    <source>
        <strain evidence="2">PSN4</strain>
    </source>
</reference>
<comment type="caution">
    <text evidence="2">The sequence shown here is derived from an EMBL/GenBank/DDBJ whole genome shotgun (WGS) entry which is preliminary data.</text>
</comment>
<sequence>MQFKSIIAVLAASLSLAMADEDITTTSTQTLTKTLTITECNPSYTACPGWKTNSSVSAAPTGWPSKNSTGWAYPTGTKPSTIETVPVVVVPTISKTAPTAPVATGAAGSLFVQSGLMLGLLGAGVALVA</sequence>
<dbReference type="AlphaFoldDB" id="A0AAJ0BDJ8"/>
<feature type="signal peptide" evidence="1">
    <location>
        <begin position="1"/>
        <end position="19"/>
    </location>
</feature>
<name>A0AAJ0BDJ8_9PEZI</name>
<accession>A0AAJ0BDJ8</accession>
<protein>
    <submittedName>
        <fullName evidence="2">Uncharacterized protein</fullName>
    </submittedName>
</protein>
<keyword evidence="3" id="KW-1185">Reference proteome</keyword>